<dbReference type="OrthoDB" id="9774531at2"/>
<dbReference type="Gene3D" id="3.30.390.10">
    <property type="entry name" value="Enolase-like, N-terminal domain"/>
    <property type="match status" value="1"/>
</dbReference>
<reference evidence="3 4" key="1">
    <citation type="journal article" date="2018" name="Front. Microbiol.">
        <title>Description and Comparative Genomics of Macrococcus caseolyticus subsp. hominis subsp. nov., Macrococcus goetzii sp. nov., Macrococcus epidermidis sp. nov., and Macrococcus bohemicus sp. nov., Novel Macrococci From Human Clinical Material With Virulence Potential and Suspected Uptake of Foreign DNA by Natural Transformation.</title>
        <authorList>
            <person name="Maslanova I."/>
            <person name="Wertheimer Z."/>
            <person name="Sedlacek I."/>
            <person name="Svec P."/>
            <person name="Indrakova A."/>
            <person name="Kovarovic V."/>
            <person name="Schumann P."/>
            <person name="Sproer C."/>
            <person name="Kralova S."/>
            <person name="Sedo O."/>
            <person name="Kristofova L."/>
            <person name="Vrbovska V."/>
            <person name="Fuzik T."/>
            <person name="Petras P."/>
            <person name="Zdrahal Z."/>
            <person name="Ruzickova V."/>
            <person name="Doskar J."/>
            <person name="Pantucek R."/>
        </authorList>
    </citation>
    <scope>NUCLEOTIDE SEQUENCE [LARGE SCALE GENOMIC DNA]</scope>
    <source>
        <strain evidence="3 4">03/115</strain>
    </source>
</reference>
<comment type="caution">
    <text evidence="3">The sequence shown here is derived from an EMBL/GenBank/DDBJ whole genome shotgun (WGS) entry which is preliminary data.</text>
</comment>
<dbReference type="InterPro" id="IPR029065">
    <property type="entry name" value="Enolase_C-like"/>
</dbReference>
<evidence type="ECO:0000313" key="3">
    <source>
        <dbReference type="EMBL" id="RAK49966.1"/>
    </source>
</evidence>
<keyword evidence="1" id="KW-0479">Metal-binding</keyword>
<protein>
    <recommendedName>
        <fullName evidence="2">Enolase C-terminal domain-containing protein</fullName>
    </recommendedName>
</protein>
<dbReference type="InterPro" id="IPR029017">
    <property type="entry name" value="Enolase-like_N"/>
</dbReference>
<evidence type="ECO:0000313" key="4">
    <source>
        <dbReference type="Proteomes" id="UP000249579"/>
    </source>
</evidence>
<dbReference type="PANTHER" id="PTHR48073">
    <property type="entry name" value="O-SUCCINYLBENZOATE SYNTHASE-RELATED"/>
    <property type="match status" value="1"/>
</dbReference>
<dbReference type="PANTHER" id="PTHR48073:SF5">
    <property type="entry name" value="O-SUCCINYLBENZOATE SYNTHASE"/>
    <property type="match status" value="1"/>
</dbReference>
<dbReference type="AlphaFoldDB" id="A0A328A6Q9"/>
<dbReference type="EMBL" id="PZJG01000001">
    <property type="protein sequence ID" value="RAK49966.1"/>
    <property type="molecule type" value="Genomic_DNA"/>
</dbReference>
<dbReference type="GO" id="GO:0046872">
    <property type="term" value="F:metal ion binding"/>
    <property type="evidence" value="ECO:0007669"/>
    <property type="project" value="UniProtKB-KW"/>
</dbReference>
<dbReference type="SUPFAM" id="SSF54826">
    <property type="entry name" value="Enolase N-terminal domain-like"/>
    <property type="match status" value="1"/>
</dbReference>
<organism evidence="3 4">
    <name type="scientific">Macrococcoides bohemicum</name>
    <dbReference type="NCBI Taxonomy" id="1903056"/>
    <lineage>
        <taxon>Bacteria</taxon>
        <taxon>Bacillati</taxon>
        <taxon>Bacillota</taxon>
        <taxon>Bacilli</taxon>
        <taxon>Bacillales</taxon>
        <taxon>Staphylococcaceae</taxon>
        <taxon>Macrococcoides</taxon>
    </lineage>
</organism>
<dbReference type="Proteomes" id="UP000249579">
    <property type="component" value="Unassembled WGS sequence"/>
</dbReference>
<dbReference type="GO" id="GO:0003824">
    <property type="term" value="F:catalytic activity"/>
    <property type="evidence" value="ECO:0007669"/>
    <property type="project" value="UniProtKB-ARBA"/>
</dbReference>
<evidence type="ECO:0000259" key="2">
    <source>
        <dbReference type="Pfam" id="PF13378"/>
    </source>
</evidence>
<feature type="domain" description="Enolase C-terminal" evidence="2">
    <location>
        <begin position="147"/>
        <end position="261"/>
    </location>
</feature>
<gene>
    <name evidence="3" type="ORF">BHX94_00440</name>
</gene>
<sequence length="340" mass="38654">MEKYHVINVRNGLFMNISKLNIYSYAAPFKAPIKTNLITLNEREVLVAGVVIDGVEYYAEANSFETPWYHFETIETVYQSLVSQFEIIKNRPLSSIETLNALLDPEKPNASSCFDIIAYQYFNQLQPVTVLIGQTLHHDARAIQPNAARVKLKMHNNILEQVQFIRKTSDIQIVIDANGLMDANHFDLICKLSEYDILYFEEPFSSIEDYRSIHRLNPKINLAIDESATDAHTIQQFYNIGVNTAVIKYSRLGGVTSALKIKENLPEMNLVSGGMYEFGLSKYFTALLGETFQTVPDITPKGTYFAHDFTEYDEINEGNQLILSVPEVKKSHLTLLASYD</sequence>
<evidence type="ECO:0000256" key="1">
    <source>
        <dbReference type="ARBA" id="ARBA00022723"/>
    </source>
</evidence>
<dbReference type="SUPFAM" id="SSF51604">
    <property type="entry name" value="Enolase C-terminal domain-like"/>
    <property type="match status" value="1"/>
</dbReference>
<dbReference type="Gene3D" id="3.20.20.120">
    <property type="entry name" value="Enolase-like C-terminal domain"/>
    <property type="match status" value="1"/>
</dbReference>
<accession>A0A328A6Q9</accession>
<name>A0A328A6Q9_9STAP</name>
<proteinExistence type="predicted"/>
<dbReference type="InterPro" id="IPR036849">
    <property type="entry name" value="Enolase-like_C_sf"/>
</dbReference>
<dbReference type="Pfam" id="PF13378">
    <property type="entry name" value="MR_MLE_C"/>
    <property type="match status" value="1"/>
</dbReference>